<dbReference type="GO" id="GO:0045892">
    <property type="term" value="P:negative regulation of DNA-templated transcription"/>
    <property type="evidence" value="ECO:0007669"/>
    <property type="project" value="TreeGrafter"/>
</dbReference>
<dbReference type="PANTHER" id="PTHR30136">
    <property type="entry name" value="HELIX-TURN-HELIX TRANSCRIPTIONAL REGULATOR, ICLR FAMILY"/>
    <property type="match status" value="1"/>
</dbReference>
<dbReference type="GO" id="GO:0003700">
    <property type="term" value="F:DNA-binding transcription factor activity"/>
    <property type="evidence" value="ECO:0007669"/>
    <property type="project" value="TreeGrafter"/>
</dbReference>
<dbReference type="InterPro" id="IPR050707">
    <property type="entry name" value="HTH_MetabolicPath_Reg"/>
</dbReference>
<comment type="caution">
    <text evidence="6">The sequence shown here is derived from an EMBL/GenBank/DDBJ whole genome shotgun (WGS) entry which is preliminary data.</text>
</comment>
<evidence type="ECO:0000259" key="5">
    <source>
        <dbReference type="PROSITE" id="PS51078"/>
    </source>
</evidence>
<dbReference type="OrthoDB" id="9807558at2"/>
<dbReference type="PROSITE" id="PS51077">
    <property type="entry name" value="HTH_ICLR"/>
    <property type="match status" value="1"/>
</dbReference>
<dbReference type="InterPro" id="IPR036388">
    <property type="entry name" value="WH-like_DNA-bd_sf"/>
</dbReference>
<feature type="domain" description="IclR-ED" evidence="5">
    <location>
        <begin position="66"/>
        <end position="247"/>
    </location>
</feature>
<proteinExistence type="predicted"/>
<dbReference type="SUPFAM" id="SSF55781">
    <property type="entry name" value="GAF domain-like"/>
    <property type="match status" value="1"/>
</dbReference>
<reference evidence="6 7" key="1">
    <citation type="submission" date="2019-04" db="EMBL/GenBank/DDBJ databases">
        <authorList>
            <person name="Li J."/>
        </authorList>
    </citation>
    <scope>NUCLEOTIDE SEQUENCE [LARGE SCALE GENOMIC DNA]</scope>
    <source>
        <strain evidence="6 7">CCTCC AB2016182</strain>
    </source>
</reference>
<dbReference type="Pfam" id="PF09339">
    <property type="entry name" value="HTH_IclR"/>
    <property type="match status" value="1"/>
</dbReference>
<dbReference type="SUPFAM" id="SSF46785">
    <property type="entry name" value="Winged helix' DNA-binding domain"/>
    <property type="match status" value="1"/>
</dbReference>
<organism evidence="6 7">
    <name type="scientific">Paracoccus hibiscisoli</name>
    <dbReference type="NCBI Taxonomy" id="2023261"/>
    <lineage>
        <taxon>Bacteria</taxon>
        <taxon>Pseudomonadati</taxon>
        <taxon>Pseudomonadota</taxon>
        <taxon>Alphaproteobacteria</taxon>
        <taxon>Rhodobacterales</taxon>
        <taxon>Paracoccaceae</taxon>
        <taxon>Paracoccus</taxon>
    </lineage>
</organism>
<dbReference type="AlphaFoldDB" id="A0A4U0QVS5"/>
<name>A0A4U0QVS5_9RHOB</name>
<dbReference type="SMART" id="SM00346">
    <property type="entry name" value="HTH_ICLR"/>
    <property type="match status" value="1"/>
</dbReference>
<dbReference type="EMBL" id="SUNH01000008">
    <property type="protein sequence ID" value="TJZ85632.1"/>
    <property type="molecule type" value="Genomic_DNA"/>
</dbReference>
<dbReference type="InterPro" id="IPR029016">
    <property type="entry name" value="GAF-like_dom_sf"/>
</dbReference>
<dbReference type="PANTHER" id="PTHR30136:SF34">
    <property type="entry name" value="TRANSCRIPTIONAL REGULATOR"/>
    <property type="match status" value="1"/>
</dbReference>
<dbReference type="PROSITE" id="PS51078">
    <property type="entry name" value="ICLR_ED"/>
    <property type="match status" value="1"/>
</dbReference>
<dbReference type="Gene3D" id="3.30.450.40">
    <property type="match status" value="1"/>
</dbReference>
<feature type="domain" description="HTH iclR-type" evidence="4">
    <location>
        <begin position="3"/>
        <end position="65"/>
    </location>
</feature>
<dbReference type="InterPro" id="IPR005471">
    <property type="entry name" value="Tscrpt_reg_IclR_N"/>
</dbReference>
<dbReference type="Proteomes" id="UP000306223">
    <property type="component" value="Unassembled WGS sequence"/>
</dbReference>
<dbReference type="InterPro" id="IPR014757">
    <property type="entry name" value="Tscrpt_reg_IclR_C"/>
</dbReference>
<evidence type="ECO:0000259" key="4">
    <source>
        <dbReference type="PROSITE" id="PS51077"/>
    </source>
</evidence>
<dbReference type="InterPro" id="IPR036390">
    <property type="entry name" value="WH_DNA-bd_sf"/>
</dbReference>
<dbReference type="GO" id="GO:0003677">
    <property type="term" value="F:DNA binding"/>
    <property type="evidence" value="ECO:0007669"/>
    <property type="project" value="UniProtKB-KW"/>
</dbReference>
<accession>A0A4U0QVS5</accession>
<evidence type="ECO:0000313" key="7">
    <source>
        <dbReference type="Proteomes" id="UP000306223"/>
    </source>
</evidence>
<keyword evidence="7" id="KW-1185">Reference proteome</keyword>
<evidence type="ECO:0000256" key="1">
    <source>
        <dbReference type="ARBA" id="ARBA00023015"/>
    </source>
</evidence>
<evidence type="ECO:0000256" key="2">
    <source>
        <dbReference type="ARBA" id="ARBA00023125"/>
    </source>
</evidence>
<gene>
    <name evidence="6" type="ORF">FA740_06225</name>
</gene>
<keyword evidence="3" id="KW-0804">Transcription</keyword>
<sequence>MFNQSLARGISVLESFRGAGGPLTLAQIAARTGLTRSAAQRLVHTLRKLGYLTLTQDGHGFLLHLPVLDLTHDYLRLNPLLRRASPFLLELRQQVRERVDLSLFDGARMVYASRLQSKREAFFATLVGNTVPSTSTSGGWAALALLPDAEIDAILTATTLPALTPRTLTDPDAIRAEISKTRRDGHALAVEQVLMGEVAIGMAIPDAAGRPAGAIHVAGSLAEWAPEAFRRHVVPSLAEAVRNIGCA</sequence>
<evidence type="ECO:0000256" key="3">
    <source>
        <dbReference type="ARBA" id="ARBA00023163"/>
    </source>
</evidence>
<dbReference type="Pfam" id="PF01614">
    <property type="entry name" value="IclR_C"/>
    <property type="match status" value="1"/>
</dbReference>
<keyword evidence="2" id="KW-0238">DNA-binding</keyword>
<dbReference type="Gene3D" id="1.10.10.10">
    <property type="entry name" value="Winged helix-like DNA-binding domain superfamily/Winged helix DNA-binding domain"/>
    <property type="match status" value="1"/>
</dbReference>
<keyword evidence="1" id="KW-0805">Transcription regulation</keyword>
<evidence type="ECO:0000313" key="6">
    <source>
        <dbReference type="EMBL" id="TJZ85632.1"/>
    </source>
</evidence>
<protein>
    <submittedName>
        <fullName evidence="6">MarR family transcriptional regulator</fullName>
    </submittedName>
</protein>